<accession>W2SV70</accession>
<dbReference type="EMBL" id="KI660947">
    <property type="protein sequence ID" value="ETN73408.1"/>
    <property type="molecule type" value="Genomic_DNA"/>
</dbReference>
<proteinExistence type="predicted"/>
<name>W2SV70_NECAM</name>
<organism evidence="1 2">
    <name type="scientific">Necator americanus</name>
    <name type="common">Human hookworm</name>
    <dbReference type="NCBI Taxonomy" id="51031"/>
    <lineage>
        <taxon>Eukaryota</taxon>
        <taxon>Metazoa</taxon>
        <taxon>Ecdysozoa</taxon>
        <taxon>Nematoda</taxon>
        <taxon>Chromadorea</taxon>
        <taxon>Rhabditida</taxon>
        <taxon>Rhabditina</taxon>
        <taxon>Rhabditomorpha</taxon>
        <taxon>Strongyloidea</taxon>
        <taxon>Ancylostomatidae</taxon>
        <taxon>Bunostominae</taxon>
        <taxon>Necator</taxon>
    </lineage>
</organism>
<protein>
    <submittedName>
        <fullName evidence="1">Uncharacterized protein</fullName>
    </submittedName>
</protein>
<dbReference type="AlphaFoldDB" id="W2SV70"/>
<reference evidence="2" key="1">
    <citation type="journal article" date="2014" name="Nat. Genet.">
        <title>Genome of the human hookworm Necator americanus.</title>
        <authorList>
            <person name="Tang Y.T."/>
            <person name="Gao X."/>
            <person name="Rosa B.A."/>
            <person name="Abubucker S."/>
            <person name="Hallsworth-Pepin K."/>
            <person name="Martin J."/>
            <person name="Tyagi R."/>
            <person name="Heizer E."/>
            <person name="Zhang X."/>
            <person name="Bhonagiri-Palsikar V."/>
            <person name="Minx P."/>
            <person name="Warren W.C."/>
            <person name="Wang Q."/>
            <person name="Zhan B."/>
            <person name="Hotez P.J."/>
            <person name="Sternberg P.W."/>
            <person name="Dougall A."/>
            <person name="Gaze S.T."/>
            <person name="Mulvenna J."/>
            <person name="Sotillo J."/>
            <person name="Ranganathan S."/>
            <person name="Rabelo E.M."/>
            <person name="Wilson R.K."/>
            <person name="Felgner P.L."/>
            <person name="Bethony J."/>
            <person name="Hawdon J.M."/>
            <person name="Gasser R.B."/>
            <person name="Loukas A."/>
            <person name="Mitreva M."/>
        </authorList>
    </citation>
    <scope>NUCLEOTIDE SEQUENCE [LARGE SCALE GENOMIC DNA]</scope>
</reference>
<sequence>MEAYKEKSLPEIQESYQEKMSRLVRVVFSDHKKRNLDGPDGCRHYWGDLRKGNFGGGSLMA</sequence>
<dbReference type="Proteomes" id="UP000053676">
    <property type="component" value="Unassembled WGS sequence"/>
</dbReference>
<gene>
    <name evidence="1" type="ORF">NECAME_18360</name>
</gene>
<keyword evidence="2" id="KW-1185">Reference proteome</keyword>
<dbReference type="OrthoDB" id="5857894at2759"/>
<evidence type="ECO:0000313" key="1">
    <source>
        <dbReference type="EMBL" id="ETN73408.1"/>
    </source>
</evidence>
<evidence type="ECO:0000313" key="2">
    <source>
        <dbReference type="Proteomes" id="UP000053676"/>
    </source>
</evidence>
<dbReference type="KEGG" id="nai:NECAME_18360"/>